<dbReference type="RefSeq" id="WP_276239174.1">
    <property type="nucleotide sequence ID" value="NZ_CP119989.1"/>
</dbReference>
<keyword evidence="2" id="KW-0963">Cytoplasm</keyword>
<comment type="caution">
    <text evidence="3">The sequence shown here is derived from an EMBL/GenBank/DDBJ whole genome shotgun (WGS) entry which is preliminary data.</text>
</comment>
<accession>A0ABD5WV32</accession>
<dbReference type="PANTHER" id="PTHR23419">
    <property type="entry name" value="DIVALENT CATION TOLERANCE CUTA-RELATED"/>
    <property type="match status" value="1"/>
</dbReference>
<dbReference type="InterPro" id="IPR015867">
    <property type="entry name" value="N-reg_PII/ATP_PRibTrfase_C"/>
</dbReference>
<keyword evidence="4" id="KW-1185">Reference proteome</keyword>
<comment type="similarity">
    <text evidence="1">Belongs to the CutA family.</text>
</comment>
<organism evidence="3 4">
    <name type="scientific">Halobaculum marinum</name>
    <dbReference type="NCBI Taxonomy" id="3031996"/>
    <lineage>
        <taxon>Archaea</taxon>
        <taxon>Methanobacteriati</taxon>
        <taxon>Methanobacteriota</taxon>
        <taxon>Stenosarchaea group</taxon>
        <taxon>Halobacteria</taxon>
        <taxon>Halobacteriales</taxon>
        <taxon>Haloferacaceae</taxon>
        <taxon>Halobaculum</taxon>
    </lineage>
</organism>
<proteinExistence type="inferred from homology"/>
<dbReference type="Pfam" id="PF03091">
    <property type="entry name" value="CutA1"/>
    <property type="match status" value="1"/>
</dbReference>
<evidence type="ECO:0000256" key="1">
    <source>
        <dbReference type="ARBA" id="ARBA00010169"/>
    </source>
</evidence>
<gene>
    <name evidence="3" type="primary">cutA</name>
    <name evidence="3" type="ORF">ACFQKD_03465</name>
</gene>
<dbReference type="Proteomes" id="UP001596388">
    <property type="component" value="Unassembled WGS sequence"/>
</dbReference>
<dbReference type="GeneID" id="79269760"/>
<protein>
    <submittedName>
        <fullName evidence="3">Divalent-cation tolerance protein CutA</fullName>
    </submittedName>
</protein>
<dbReference type="Gene3D" id="3.30.70.120">
    <property type="match status" value="1"/>
</dbReference>
<name>A0ABD5WV32_9EURY</name>
<dbReference type="InterPro" id="IPR004323">
    <property type="entry name" value="Ion_tolerance_CutA"/>
</dbReference>
<dbReference type="InterPro" id="IPR011322">
    <property type="entry name" value="N-reg_PII-like_a/b"/>
</dbReference>
<dbReference type="AlphaFoldDB" id="A0ABD5WV32"/>
<dbReference type="EMBL" id="JBHTAG010000002">
    <property type="protein sequence ID" value="MFC7096353.1"/>
    <property type="molecule type" value="Genomic_DNA"/>
</dbReference>
<dbReference type="SUPFAM" id="SSF54913">
    <property type="entry name" value="GlnB-like"/>
    <property type="match status" value="1"/>
</dbReference>
<dbReference type="PANTHER" id="PTHR23419:SF8">
    <property type="entry name" value="FI09726P"/>
    <property type="match status" value="1"/>
</dbReference>
<sequence length="103" mass="11195">MPTLYVTAPPGAAADLAKTLVDERLAACVNRVPCRSTYRWDGAVVADDPEEVLFVKTTADRVAETEARIAEAHPYDTPCVERFEEDAVAEPFAAWVADATTPE</sequence>
<evidence type="ECO:0000313" key="3">
    <source>
        <dbReference type="EMBL" id="MFC7096353.1"/>
    </source>
</evidence>
<evidence type="ECO:0000313" key="4">
    <source>
        <dbReference type="Proteomes" id="UP001596388"/>
    </source>
</evidence>
<reference evidence="3 4" key="1">
    <citation type="journal article" date="2019" name="Int. J. Syst. Evol. Microbiol.">
        <title>The Global Catalogue of Microorganisms (GCM) 10K type strain sequencing project: providing services to taxonomists for standard genome sequencing and annotation.</title>
        <authorList>
            <consortium name="The Broad Institute Genomics Platform"/>
            <consortium name="The Broad Institute Genome Sequencing Center for Infectious Disease"/>
            <person name="Wu L."/>
            <person name="Ma J."/>
        </authorList>
    </citation>
    <scope>NUCLEOTIDE SEQUENCE [LARGE SCALE GENOMIC DNA]</scope>
    <source>
        <strain evidence="3 4">DT55</strain>
    </source>
</reference>
<evidence type="ECO:0000256" key="2">
    <source>
        <dbReference type="ARBA" id="ARBA00022490"/>
    </source>
</evidence>